<gene>
    <name evidence="1" type="ORF">ACFQ45_10645</name>
</gene>
<accession>A0ABW4B5F7</accession>
<keyword evidence="2" id="KW-1185">Reference proteome</keyword>
<dbReference type="Proteomes" id="UP001597059">
    <property type="component" value="Unassembled WGS sequence"/>
</dbReference>
<dbReference type="Pfam" id="PF20227">
    <property type="entry name" value="DUF6586"/>
    <property type="match status" value="1"/>
</dbReference>
<sequence length="158" mass="16896">MSGSSLASSTNQRLDAARRLLSQSQQGEDSWLASSFENSALFQLRSALNGLLQEIQSVYSLKGELSVTAMVQLAATKGVIVPALQELQLLQENRQSWLSQLYSGYVAALECTPNVGAVSANSGSDLIGKGSDSGAATKHILNSLVDIVLRFREDSAEY</sequence>
<dbReference type="RefSeq" id="WP_377367470.1">
    <property type="nucleotide sequence ID" value="NZ_JBHTMN010000011.1"/>
</dbReference>
<dbReference type="InterPro" id="IPR046493">
    <property type="entry name" value="DUF6586"/>
</dbReference>
<reference evidence="2" key="1">
    <citation type="journal article" date="2019" name="Int. J. Syst. Evol. Microbiol.">
        <title>The Global Catalogue of Microorganisms (GCM) 10K type strain sequencing project: providing services to taxonomists for standard genome sequencing and annotation.</title>
        <authorList>
            <consortium name="The Broad Institute Genomics Platform"/>
            <consortium name="The Broad Institute Genome Sequencing Center for Infectious Disease"/>
            <person name="Wu L."/>
            <person name="Ma J."/>
        </authorList>
    </citation>
    <scope>NUCLEOTIDE SEQUENCE [LARGE SCALE GENOMIC DNA]</scope>
    <source>
        <strain evidence="2">JCM 30774</strain>
    </source>
</reference>
<evidence type="ECO:0000313" key="2">
    <source>
        <dbReference type="Proteomes" id="UP001597059"/>
    </source>
</evidence>
<dbReference type="EMBL" id="JBHTMN010000011">
    <property type="protein sequence ID" value="MFD1383830.1"/>
    <property type="molecule type" value="Genomic_DNA"/>
</dbReference>
<organism evidence="1 2">
    <name type="scientific">Rhodanobacter aciditrophus</name>
    <dbReference type="NCBI Taxonomy" id="1623218"/>
    <lineage>
        <taxon>Bacteria</taxon>
        <taxon>Pseudomonadati</taxon>
        <taxon>Pseudomonadota</taxon>
        <taxon>Gammaproteobacteria</taxon>
        <taxon>Lysobacterales</taxon>
        <taxon>Rhodanobacteraceae</taxon>
        <taxon>Rhodanobacter</taxon>
    </lineage>
</organism>
<proteinExistence type="predicted"/>
<protein>
    <submittedName>
        <fullName evidence="1">DUF6586 family protein</fullName>
    </submittedName>
</protein>
<evidence type="ECO:0000313" key="1">
    <source>
        <dbReference type="EMBL" id="MFD1383830.1"/>
    </source>
</evidence>
<comment type="caution">
    <text evidence="1">The sequence shown here is derived from an EMBL/GenBank/DDBJ whole genome shotgun (WGS) entry which is preliminary data.</text>
</comment>
<name>A0ABW4B5F7_9GAMM</name>